<dbReference type="GO" id="GO:0015159">
    <property type="term" value="F:polysaccharide transmembrane transporter activity"/>
    <property type="evidence" value="ECO:0007669"/>
    <property type="project" value="InterPro"/>
</dbReference>
<evidence type="ECO:0000256" key="1">
    <source>
        <dbReference type="ARBA" id="ARBA00022729"/>
    </source>
</evidence>
<dbReference type="EMBL" id="PUIB01000011">
    <property type="protein sequence ID" value="PQO38059.1"/>
    <property type="molecule type" value="Genomic_DNA"/>
</dbReference>
<dbReference type="Gene3D" id="3.30.1950.10">
    <property type="entry name" value="wza like domain"/>
    <property type="match status" value="2"/>
</dbReference>
<evidence type="ECO:0000259" key="3">
    <source>
        <dbReference type="Pfam" id="PF02563"/>
    </source>
</evidence>
<dbReference type="Pfam" id="PF02563">
    <property type="entry name" value="Poly_export"/>
    <property type="match status" value="2"/>
</dbReference>
<evidence type="ECO:0000313" key="4">
    <source>
        <dbReference type="EMBL" id="PQO38059.1"/>
    </source>
</evidence>
<keyword evidence="2" id="KW-0812">Transmembrane</keyword>
<feature type="domain" description="Polysaccharide export protein N-terminal" evidence="3">
    <location>
        <begin position="101"/>
        <end position="177"/>
    </location>
</feature>
<comment type="caution">
    <text evidence="4">The sequence shown here is derived from an EMBL/GenBank/DDBJ whole genome shotgun (WGS) entry which is preliminary data.</text>
</comment>
<keyword evidence="2" id="KW-1133">Transmembrane helix</keyword>
<proteinExistence type="predicted"/>
<gene>
    <name evidence="4" type="ORF">C5Y98_08215</name>
</gene>
<dbReference type="Proteomes" id="UP000239388">
    <property type="component" value="Unassembled WGS sequence"/>
</dbReference>
<keyword evidence="1" id="KW-0732">Signal</keyword>
<evidence type="ECO:0000256" key="2">
    <source>
        <dbReference type="SAM" id="Phobius"/>
    </source>
</evidence>
<feature type="domain" description="Polysaccharide export protein N-terminal" evidence="3">
    <location>
        <begin position="188"/>
        <end position="237"/>
    </location>
</feature>
<dbReference type="PANTHER" id="PTHR33619">
    <property type="entry name" value="POLYSACCHARIDE EXPORT PROTEIN GFCE-RELATED"/>
    <property type="match status" value="1"/>
</dbReference>
<dbReference type="InterPro" id="IPR003715">
    <property type="entry name" value="Poly_export_N"/>
</dbReference>
<keyword evidence="2" id="KW-0472">Membrane</keyword>
<evidence type="ECO:0000313" key="5">
    <source>
        <dbReference type="Proteomes" id="UP000239388"/>
    </source>
</evidence>
<protein>
    <recommendedName>
        <fullName evidence="3">Polysaccharide export protein N-terminal domain-containing protein</fullName>
    </recommendedName>
</protein>
<sequence>MGDADTTLAVISPIVGNVIKRRWKSLMRLAILTILIAASVAGCASTHQKSMGPDLGSNVVLSEDSYPNGPMPRELDKVSLPTYTIAPPDILVINAINLVPKAPYQLMMGDVVAVTVVGTLPDAPIEAAFPIGIGGTIDLGIPYGKVRVVNKTVEEVEALVKEHLRATLQDPRVTVSLLSTSAMQQITGEHLVGPDGTVNLGVYGTVRIVGSTVGEARYQIESHLSAFLEQPQVAVDVFAYNSKVYYIVTEGAGLGDGVYRFPVTGNETVLDAVSNINGLNQVASKRIWIARPAPLGGDVQILPVDWTGITAQASTTTNYQLMPGDRLFIAEDKLVAWDNQMAKLFAPLERIMGFTLLGTNTATRLSGRVLKGGGNPRSSSGF</sequence>
<dbReference type="PANTHER" id="PTHR33619:SF3">
    <property type="entry name" value="POLYSACCHARIDE EXPORT PROTEIN GFCE-RELATED"/>
    <property type="match status" value="1"/>
</dbReference>
<dbReference type="AlphaFoldDB" id="A0A2S8G0U0"/>
<organism evidence="4 5">
    <name type="scientific">Blastopirellula marina</name>
    <dbReference type="NCBI Taxonomy" id="124"/>
    <lineage>
        <taxon>Bacteria</taxon>
        <taxon>Pseudomonadati</taxon>
        <taxon>Planctomycetota</taxon>
        <taxon>Planctomycetia</taxon>
        <taxon>Pirellulales</taxon>
        <taxon>Pirellulaceae</taxon>
        <taxon>Blastopirellula</taxon>
    </lineage>
</organism>
<accession>A0A2S8G0U0</accession>
<name>A0A2S8G0U0_9BACT</name>
<dbReference type="InterPro" id="IPR049712">
    <property type="entry name" value="Poly_export"/>
</dbReference>
<reference evidence="4 5" key="1">
    <citation type="submission" date="2018-02" db="EMBL/GenBank/DDBJ databases">
        <title>Comparative genomes isolates from brazilian mangrove.</title>
        <authorList>
            <person name="Araujo J.E."/>
            <person name="Taketani R.G."/>
            <person name="Silva M.C.P."/>
            <person name="Loureco M.V."/>
            <person name="Andreote F.D."/>
        </authorList>
    </citation>
    <scope>NUCLEOTIDE SEQUENCE [LARGE SCALE GENOMIC DNA]</scope>
    <source>
        <strain evidence="4 5">NAP PRIS-MGV</strain>
    </source>
</reference>
<feature type="transmembrane region" description="Helical" evidence="2">
    <location>
        <begin position="29"/>
        <end position="47"/>
    </location>
</feature>